<dbReference type="SMART" id="SM00033">
    <property type="entry name" value="CH"/>
    <property type="match status" value="2"/>
</dbReference>
<gene>
    <name evidence="4" type="ORF">ODALV1_LOCUS422</name>
</gene>
<dbReference type="EMBL" id="CAXLJM020000002">
    <property type="protein sequence ID" value="CAL8068701.1"/>
    <property type="molecule type" value="Genomic_DNA"/>
</dbReference>
<evidence type="ECO:0000313" key="5">
    <source>
        <dbReference type="Proteomes" id="UP001642540"/>
    </source>
</evidence>
<dbReference type="InterPro" id="IPR045133">
    <property type="entry name" value="IRE1/2-like"/>
</dbReference>
<evidence type="ECO:0000259" key="3">
    <source>
        <dbReference type="PROSITE" id="PS50209"/>
    </source>
</evidence>
<dbReference type="PANTHER" id="PTHR13954:SF6">
    <property type="entry name" value="NON-SPECIFIC SERINE_THREONINE PROTEIN KINASE"/>
    <property type="match status" value="1"/>
</dbReference>
<evidence type="ECO:0000259" key="2">
    <source>
        <dbReference type="PROSITE" id="PS50021"/>
    </source>
</evidence>
<dbReference type="PROSITE" id="PS50209">
    <property type="entry name" value="CARD"/>
    <property type="match status" value="1"/>
</dbReference>
<feature type="domain" description="CARD" evidence="3">
    <location>
        <begin position="1"/>
        <end position="90"/>
    </location>
</feature>
<dbReference type="InterPro" id="IPR000719">
    <property type="entry name" value="Prot_kinase_dom"/>
</dbReference>
<dbReference type="SUPFAM" id="SSF47576">
    <property type="entry name" value="Calponin-homology domain, CH-domain"/>
    <property type="match status" value="1"/>
</dbReference>
<evidence type="ECO:0000259" key="1">
    <source>
        <dbReference type="PROSITE" id="PS50011"/>
    </source>
</evidence>
<dbReference type="Proteomes" id="UP001642540">
    <property type="component" value="Unassembled WGS sequence"/>
</dbReference>
<proteinExistence type="predicted"/>
<sequence length="1005" mass="114556">MERSQEEHIRKNLADLVAATDCNVIFLSYLQSSGHLSPEDVENINKRDGNHERANKLYRILKQRKGAYDDLIIALRNTQQSKALSILEENCHLKVNNTVLGNSFSFITEGIANISFDSNNSTGKGRPGTFVFKGGFSQEREVAIKKMDLDYHDIELVQNEIKLLKKLDGLDNFLRVFGAEFSKNCIFIAYEFCEFSLNQCVHMKDLKLPKLVILHQITAGLAHLHSQKIVHNNLTPDNILLTNLSSNVVRVKIIGFGFSKELPVTEFRCVNKKARLRSSDVWTAPEVLNNFRTETVDYVLLFSSMVLESDIFSLGCVYYYLLTNGTHPFGDLIRGPANILDGRSFVNPTEIKEGFPDYHWLIQLMIAGNISLRPNASSLLATPLFWSNQKVSNFIEDLVSVRKRRIRNSNLSLEDTWLKVDQWALEAGLISNLTNSWIPYLCEYMQFQAHNSNYDKSSIKGLLLFIIDAVNGTFSNFVDTLVDQWITYFICRFRYLVTILWISFQEHKGEQRFSAYYNEFNDCNMDQVKQSLSSHLEYTLPDILVVCSPIIGVATNTQITTSQGKNEISRTYFNIEQNLAATYLDDTKEIENPVVNYNNVDGFIDTQGLRFDANVSGDAQPSQSCTMEASFGIIELQNEALVKTPEETSLGDEGFEIVSQNYCELDPHENKEINQPSGKSSLRNFTKAAIKCVKNTFGIGSSEKKTKSKSQELRCLPDKSNTQYAASVMGNSATGEIFNNCKVQMSSLNVSVQKGLLSVNVAQFTNLDQKIYLRWVNFNLKLENIEITDFCNDFQDGTVFLKLVSKLSGESCGEPNKTRKSKFSMKEHFRRGVQFLIKKRRFKELKTDQIVDGNDKVKEMEELVWELIQSFHLQELQAVCDSRNPSYMAARQALLSWFQERTRGYSNVNVTDFSESWKSGLPLCALLHSCRPDLFDYDQLSPGDCPNNLQLALGVAEREFGIPQLFDPTDFPILTERAVICQMTYFFRQFTKKNLEFNRRAKKYG</sequence>
<accession>A0ABP1PIM2</accession>
<dbReference type="InterPro" id="IPR001315">
    <property type="entry name" value="CARD"/>
</dbReference>
<evidence type="ECO:0000313" key="4">
    <source>
        <dbReference type="EMBL" id="CAL8068701.1"/>
    </source>
</evidence>
<keyword evidence="5" id="KW-1185">Reference proteome</keyword>
<dbReference type="Gene3D" id="3.30.200.20">
    <property type="entry name" value="Phosphorylase Kinase, domain 1"/>
    <property type="match status" value="1"/>
</dbReference>
<dbReference type="CDD" id="cd01671">
    <property type="entry name" value="CARD"/>
    <property type="match status" value="1"/>
</dbReference>
<dbReference type="InterPro" id="IPR036872">
    <property type="entry name" value="CH_dom_sf"/>
</dbReference>
<feature type="domain" description="Calponin-homology (CH)" evidence="2">
    <location>
        <begin position="888"/>
        <end position="991"/>
    </location>
</feature>
<dbReference type="Gene3D" id="1.10.533.10">
    <property type="entry name" value="Death Domain, Fas"/>
    <property type="match status" value="1"/>
</dbReference>
<dbReference type="InterPro" id="IPR011009">
    <property type="entry name" value="Kinase-like_dom_sf"/>
</dbReference>
<dbReference type="InterPro" id="IPR001715">
    <property type="entry name" value="CH_dom"/>
</dbReference>
<comment type="caution">
    <text evidence="4">The sequence shown here is derived from an EMBL/GenBank/DDBJ whole genome shotgun (WGS) entry which is preliminary data.</text>
</comment>
<dbReference type="SUPFAM" id="SSF56112">
    <property type="entry name" value="Protein kinase-like (PK-like)"/>
    <property type="match status" value="1"/>
</dbReference>
<feature type="domain" description="Calponin-homology (CH)" evidence="2">
    <location>
        <begin position="766"/>
        <end position="872"/>
    </location>
</feature>
<dbReference type="PROSITE" id="PS50021">
    <property type="entry name" value="CH"/>
    <property type="match status" value="2"/>
</dbReference>
<dbReference type="PANTHER" id="PTHR13954">
    <property type="entry name" value="IRE1-RELATED"/>
    <property type="match status" value="1"/>
</dbReference>
<dbReference type="Pfam" id="PF00307">
    <property type="entry name" value="CH"/>
    <property type="match status" value="2"/>
</dbReference>
<feature type="domain" description="Protein kinase" evidence="1">
    <location>
        <begin position="116"/>
        <end position="385"/>
    </location>
</feature>
<dbReference type="PROSITE" id="PS50011">
    <property type="entry name" value="PROTEIN_KINASE_DOM"/>
    <property type="match status" value="1"/>
</dbReference>
<name>A0ABP1PIM2_9HEXA</name>
<dbReference type="SUPFAM" id="SSF47986">
    <property type="entry name" value="DEATH domain"/>
    <property type="match status" value="1"/>
</dbReference>
<dbReference type="Gene3D" id="1.10.418.10">
    <property type="entry name" value="Calponin-like domain"/>
    <property type="match status" value="2"/>
</dbReference>
<protein>
    <submittedName>
        <fullName evidence="4">Uncharacterized protein</fullName>
    </submittedName>
</protein>
<organism evidence="4 5">
    <name type="scientific">Orchesella dallaii</name>
    <dbReference type="NCBI Taxonomy" id="48710"/>
    <lineage>
        <taxon>Eukaryota</taxon>
        <taxon>Metazoa</taxon>
        <taxon>Ecdysozoa</taxon>
        <taxon>Arthropoda</taxon>
        <taxon>Hexapoda</taxon>
        <taxon>Collembola</taxon>
        <taxon>Entomobryomorpha</taxon>
        <taxon>Entomobryoidea</taxon>
        <taxon>Orchesellidae</taxon>
        <taxon>Orchesellinae</taxon>
        <taxon>Orchesella</taxon>
    </lineage>
</organism>
<dbReference type="Gene3D" id="1.10.510.10">
    <property type="entry name" value="Transferase(Phosphotransferase) domain 1"/>
    <property type="match status" value="1"/>
</dbReference>
<dbReference type="InterPro" id="IPR011029">
    <property type="entry name" value="DEATH-like_dom_sf"/>
</dbReference>
<dbReference type="Pfam" id="PF00069">
    <property type="entry name" value="Pkinase"/>
    <property type="match status" value="1"/>
</dbReference>
<reference evidence="4 5" key="1">
    <citation type="submission" date="2024-08" db="EMBL/GenBank/DDBJ databases">
        <authorList>
            <person name="Cucini C."/>
            <person name="Frati F."/>
        </authorList>
    </citation>
    <scope>NUCLEOTIDE SEQUENCE [LARGE SCALE GENOMIC DNA]</scope>
</reference>